<dbReference type="Proteomes" id="UP000053236">
    <property type="component" value="Unassembled WGS sequence"/>
</dbReference>
<protein>
    <submittedName>
        <fullName evidence="1">Uncharacterized protein</fullName>
    </submittedName>
</protein>
<feature type="non-terminal residue" evidence="1">
    <location>
        <position position="1"/>
    </location>
</feature>
<accession>W2FNF6</accession>
<evidence type="ECO:0000313" key="1">
    <source>
        <dbReference type="EMBL" id="ETK71431.1"/>
    </source>
</evidence>
<gene>
    <name evidence="1" type="ORF">L915_21328</name>
</gene>
<dbReference type="VEuPathDB" id="FungiDB:PPTG_10690"/>
<reference evidence="1" key="1">
    <citation type="submission" date="2013-11" db="EMBL/GenBank/DDBJ databases">
        <title>The Genome Sequence of Phytophthora parasitica CJ02B3.</title>
        <authorList>
            <consortium name="The Broad Institute Genomics Platform"/>
            <person name="Russ C."/>
            <person name="Tyler B."/>
            <person name="Panabieres F."/>
            <person name="Shan W."/>
            <person name="Tripathy S."/>
            <person name="Grunwald N."/>
            <person name="Machado M."/>
            <person name="Johnson C.S."/>
            <person name="Arredondo F."/>
            <person name="Hong C."/>
            <person name="Coffey M."/>
            <person name="Young S.K."/>
            <person name="Zeng Q."/>
            <person name="Gargeya S."/>
            <person name="Fitzgerald M."/>
            <person name="Abouelleil A."/>
            <person name="Alvarado L."/>
            <person name="Chapman S.B."/>
            <person name="Gainer-Dewar J."/>
            <person name="Goldberg J."/>
            <person name="Griggs A."/>
            <person name="Gujja S."/>
            <person name="Hansen M."/>
            <person name="Howarth C."/>
            <person name="Imamovic A."/>
            <person name="Ireland A."/>
            <person name="Larimer J."/>
            <person name="McCowan C."/>
            <person name="Murphy C."/>
            <person name="Pearson M."/>
            <person name="Poon T.W."/>
            <person name="Priest M."/>
            <person name="Roberts A."/>
            <person name="Saif S."/>
            <person name="Shea T."/>
            <person name="Sykes S."/>
            <person name="Wortman J."/>
            <person name="Nusbaum C."/>
            <person name="Birren B."/>
        </authorList>
    </citation>
    <scope>NUCLEOTIDE SEQUENCE [LARGE SCALE GENOMIC DNA]</scope>
    <source>
        <strain evidence="1">CJ02B3</strain>
    </source>
</reference>
<dbReference type="AlphaFoldDB" id="W2FNF6"/>
<organism evidence="1">
    <name type="scientific">Phytophthora nicotianae</name>
    <name type="common">Potato buckeye rot agent</name>
    <name type="synonym">Phytophthora parasitica</name>
    <dbReference type="NCBI Taxonomy" id="4792"/>
    <lineage>
        <taxon>Eukaryota</taxon>
        <taxon>Sar</taxon>
        <taxon>Stramenopiles</taxon>
        <taxon>Oomycota</taxon>
        <taxon>Peronosporomycetes</taxon>
        <taxon>Peronosporales</taxon>
        <taxon>Peronosporaceae</taxon>
        <taxon>Phytophthora</taxon>
    </lineage>
</organism>
<name>W2FNF6_PHYNI</name>
<sequence>RRDDVMLSPFDETVGNLSVAQKEVNSKMSKVRVSVEWSNAQVINYYKALDVKSNLRVGTQPVGQMYRVGILMTNCITCIRGGNTGSDYFNVRPPDIKEYLSMLRN</sequence>
<proteinExistence type="predicted"/>
<dbReference type="EMBL" id="KI689819">
    <property type="protein sequence ID" value="ETK71431.1"/>
    <property type="molecule type" value="Genomic_DNA"/>
</dbReference>